<dbReference type="InterPro" id="IPR001303">
    <property type="entry name" value="Aldolase_II/adducin_N"/>
</dbReference>
<dbReference type="Pfam" id="PF00596">
    <property type="entry name" value="Aldolase_II"/>
    <property type="match status" value="1"/>
</dbReference>
<accession>A0A1R3TAI9</accession>
<evidence type="ECO:0000313" key="5">
    <source>
        <dbReference type="Proteomes" id="UP000187464"/>
    </source>
</evidence>
<name>A0A1R3TAI9_9BACT</name>
<dbReference type="Gene3D" id="3.40.225.10">
    <property type="entry name" value="Class II aldolase/adducin N-terminal domain"/>
    <property type="match status" value="2"/>
</dbReference>
<dbReference type="PANTHER" id="PTHR43639:SF1">
    <property type="entry name" value="SHORT-CHAIN DEHYDROGENASE_REDUCTASE FAMILY PROTEIN"/>
    <property type="match status" value="1"/>
</dbReference>
<reference evidence="5" key="1">
    <citation type="submission" date="2016-08" db="EMBL/GenBank/DDBJ databases">
        <authorList>
            <person name="Wibberg D."/>
        </authorList>
    </citation>
    <scope>NUCLEOTIDE SEQUENCE [LARGE SCALE GENOMIC DNA]</scope>
</reference>
<dbReference type="EMBL" id="LT605205">
    <property type="protein sequence ID" value="SCD20985.1"/>
    <property type="molecule type" value="Genomic_DNA"/>
</dbReference>
<proteinExistence type="inferred from homology"/>
<evidence type="ECO:0000256" key="2">
    <source>
        <dbReference type="ARBA" id="ARBA00023002"/>
    </source>
</evidence>
<dbReference type="Gene3D" id="3.40.50.720">
    <property type="entry name" value="NAD(P)-binding Rossmann-like Domain"/>
    <property type="match status" value="1"/>
</dbReference>
<dbReference type="SMART" id="SM01007">
    <property type="entry name" value="Aldolase_II"/>
    <property type="match status" value="1"/>
</dbReference>
<dbReference type="Pfam" id="PF00106">
    <property type="entry name" value="adh_short"/>
    <property type="match status" value="1"/>
</dbReference>
<dbReference type="PRINTS" id="PR00081">
    <property type="entry name" value="GDHRDH"/>
</dbReference>
<dbReference type="RefSeq" id="WP_076930887.1">
    <property type="nucleotide sequence ID" value="NZ_LT605205.1"/>
</dbReference>
<dbReference type="SUPFAM" id="SSF51735">
    <property type="entry name" value="NAD(P)-binding Rossmann-fold domains"/>
    <property type="match status" value="1"/>
</dbReference>
<feature type="domain" description="Class II aldolase/adducin N-terminal" evidence="3">
    <location>
        <begin position="19"/>
        <end position="218"/>
    </location>
</feature>
<keyword evidence="5" id="KW-1185">Reference proteome</keyword>
<evidence type="ECO:0000259" key="3">
    <source>
        <dbReference type="SMART" id="SM01007"/>
    </source>
</evidence>
<dbReference type="KEGG" id="psac:PSM36_2180"/>
<evidence type="ECO:0000313" key="4">
    <source>
        <dbReference type="EMBL" id="SCD20985.1"/>
    </source>
</evidence>
<dbReference type="PROSITE" id="PS00061">
    <property type="entry name" value="ADH_SHORT"/>
    <property type="match status" value="1"/>
</dbReference>
<evidence type="ECO:0000256" key="1">
    <source>
        <dbReference type="ARBA" id="ARBA00006484"/>
    </source>
</evidence>
<dbReference type="PANTHER" id="PTHR43639">
    <property type="entry name" value="OXIDOREDUCTASE, SHORT-CHAIN DEHYDROGENASE/REDUCTASE FAMILY (AFU_ORTHOLOGUE AFUA_5G02870)"/>
    <property type="match status" value="1"/>
</dbReference>
<dbReference type="InterPro" id="IPR036409">
    <property type="entry name" value="Aldolase_II/adducin_N_sf"/>
</dbReference>
<comment type="similarity">
    <text evidence="1">Belongs to the short-chain dehydrogenases/reductases (SDR) family.</text>
</comment>
<dbReference type="Proteomes" id="UP000187464">
    <property type="component" value="Chromosome I"/>
</dbReference>
<organism evidence="4 5">
    <name type="scientific">Proteiniphilum saccharofermentans</name>
    <dbReference type="NCBI Taxonomy" id="1642647"/>
    <lineage>
        <taxon>Bacteria</taxon>
        <taxon>Pseudomonadati</taxon>
        <taxon>Bacteroidota</taxon>
        <taxon>Bacteroidia</taxon>
        <taxon>Bacteroidales</taxon>
        <taxon>Dysgonomonadaceae</taxon>
        <taxon>Proteiniphilum</taxon>
    </lineage>
</organism>
<dbReference type="AlphaFoldDB" id="A0A1R3TAI9"/>
<dbReference type="STRING" id="1642647.PSM36_2180"/>
<dbReference type="GO" id="GO:0016491">
    <property type="term" value="F:oxidoreductase activity"/>
    <property type="evidence" value="ECO:0007669"/>
    <property type="project" value="UniProtKB-KW"/>
</dbReference>
<dbReference type="InterPro" id="IPR002347">
    <property type="entry name" value="SDR_fam"/>
</dbReference>
<protein>
    <submittedName>
        <fullName evidence="4">Short chain dehydrogenase</fullName>
    </submittedName>
</protein>
<sequence length="666" mass="73809">MEQHSQTFLPGNDIFGIRDLIYISRFYGQDSRFVIAGGGNTSFKNKEKIWVKASGAALATITEEGFAVLDRNKLDSMSEKIYSTDPAEREEQVKNDLAEATLTKGRRPSVETSMHNIIDYPFVVHLHPTAVNGLMCAQNAEAELKRLFGEKALYVEYTDPGYVLFKKVYDRIRGYRSAYGEEPQAIWLQNHGIFVAANTIAEIQSIYAEIFQKLEQAVSTPLLMGERKTCHCTEEILPALRMMLSSNGLKTLKVRKNELIKYFYDNPGKQRDIAKPFTPDAIVYCKSNYIFLNDETPEAVLEEAQKVIPAFTDKLGYQPKVILIKGIGLVAVGDNAGQCDIILDVFEDAMKVAYLAHSFGGPHPMTQEQIDFIDNWEVENYRRSVSARISRGRAENKTIVITGAAQGFGEGIGRCLLQEGANIVIADLNEEVGKMTAEKFNTIVKSNRAFFVKTNVAEIASLENLIHETVCQFGAIDCFISNAGVLRAGGLDDMTPENFDFVTKINYSAYFYCTKMVSKVMKLQTKYAYVDYYADIIQINSKSGLQGSKANFAYAGGKFGGIGLTQSFALELAPDRIKVNAICPGNFYEGPLWSDPENGLFVQYLKAGKVPGAKTIEDVKAFYLSKVPMGKGCTPEDVTKGVLYLMEQCGETGQALPITGGQVMLS</sequence>
<dbReference type="SUPFAM" id="SSF53639">
    <property type="entry name" value="AraD/HMP-PK domain-like"/>
    <property type="match status" value="2"/>
</dbReference>
<dbReference type="InterPro" id="IPR036291">
    <property type="entry name" value="NAD(P)-bd_dom_sf"/>
</dbReference>
<dbReference type="InterPro" id="IPR020904">
    <property type="entry name" value="Sc_DH/Rdtase_CS"/>
</dbReference>
<gene>
    <name evidence="4" type="ORF">PSM36_2180</name>
</gene>
<keyword evidence="2" id="KW-0560">Oxidoreductase</keyword>